<proteinExistence type="predicted"/>
<keyword evidence="2" id="KW-1185">Reference proteome</keyword>
<dbReference type="EnsemblPlants" id="AET1Gv20983500.23">
    <property type="protein sequence ID" value="AET1Gv20983500.23"/>
    <property type="gene ID" value="AET1Gv20983500"/>
</dbReference>
<organism evidence="1 2">
    <name type="scientific">Aegilops tauschii subsp. strangulata</name>
    <name type="common">Goatgrass</name>
    <dbReference type="NCBI Taxonomy" id="200361"/>
    <lineage>
        <taxon>Eukaryota</taxon>
        <taxon>Viridiplantae</taxon>
        <taxon>Streptophyta</taxon>
        <taxon>Embryophyta</taxon>
        <taxon>Tracheophyta</taxon>
        <taxon>Spermatophyta</taxon>
        <taxon>Magnoliopsida</taxon>
        <taxon>Liliopsida</taxon>
        <taxon>Poales</taxon>
        <taxon>Poaceae</taxon>
        <taxon>BOP clade</taxon>
        <taxon>Pooideae</taxon>
        <taxon>Triticodae</taxon>
        <taxon>Triticeae</taxon>
        <taxon>Triticinae</taxon>
        <taxon>Aegilops</taxon>
    </lineage>
</organism>
<accession>A0A452ZZI8</accession>
<protein>
    <submittedName>
        <fullName evidence="1">Uncharacterized protein</fullName>
    </submittedName>
</protein>
<sequence>SLRHPVALRWLQEACSKNHRKPVVFYDLLKKD</sequence>
<reference evidence="1" key="4">
    <citation type="submission" date="2019-03" db="UniProtKB">
        <authorList>
            <consortium name="EnsemblPlants"/>
        </authorList>
    </citation>
    <scope>IDENTIFICATION</scope>
</reference>
<reference evidence="2" key="2">
    <citation type="journal article" date="2017" name="Nat. Plants">
        <title>The Aegilops tauschii genome reveals multiple impacts of transposons.</title>
        <authorList>
            <person name="Zhao G."/>
            <person name="Zou C."/>
            <person name="Li K."/>
            <person name="Wang K."/>
            <person name="Li T."/>
            <person name="Gao L."/>
            <person name="Zhang X."/>
            <person name="Wang H."/>
            <person name="Yang Z."/>
            <person name="Liu X."/>
            <person name="Jiang W."/>
            <person name="Mao L."/>
            <person name="Kong X."/>
            <person name="Jiao Y."/>
            <person name="Jia J."/>
        </authorList>
    </citation>
    <scope>NUCLEOTIDE SEQUENCE [LARGE SCALE GENOMIC DNA]</scope>
    <source>
        <strain evidence="2">cv. AL8/78</strain>
    </source>
</reference>
<dbReference type="Proteomes" id="UP000015105">
    <property type="component" value="Chromosome 1D"/>
</dbReference>
<reference evidence="1" key="5">
    <citation type="journal article" date="2021" name="G3 (Bethesda)">
        <title>Aegilops tauschii genome assembly Aet v5.0 features greater sequence contiguity and improved annotation.</title>
        <authorList>
            <person name="Wang L."/>
            <person name="Zhu T."/>
            <person name="Rodriguez J.C."/>
            <person name="Deal K.R."/>
            <person name="Dubcovsky J."/>
            <person name="McGuire P.E."/>
            <person name="Lux T."/>
            <person name="Spannagl M."/>
            <person name="Mayer K.F.X."/>
            <person name="Baldrich P."/>
            <person name="Meyers B.C."/>
            <person name="Huo N."/>
            <person name="Gu Y.Q."/>
            <person name="Zhou H."/>
            <person name="Devos K.M."/>
            <person name="Bennetzen J.L."/>
            <person name="Unver T."/>
            <person name="Budak H."/>
            <person name="Gulick P.J."/>
            <person name="Galiba G."/>
            <person name="Kalapos B."/>
            <person name="Nelson D.R."/>
            <person name="Li P."/>
            <person name="You F.M."/>
            <person name="Luo M.C."/>
            <person name="Dvorak J."/>
        </authorList>
    </citation>
    <scope>NUCLEOTIDE SEQUENCE [LARGE SCALE GENOMIC DNA]</scope>
    <source>
        <strain evidence="1">cv. AL8/78</strain>
    </source>
</reference>
<evidence type="ECO:0000313" key="1">
    <source>
        <dbReference type="EnsemblPlants" id="AET1Gv20983500.23"/>
    </source>
</evidence>
<reference evidence="1" key="3">
    <citation type="journal article" date="2017" name="Nature">
        <title>Genome sequence of the progenitor of the wheat D genome Aegilops tauschii.</title>
        <authorList>
            <person name="Luo M.C."/>
            <person name="Gu Y.Q."/>
            <person name="Puiu D."/>
            <person name="Wang H."/>
            <person name="Twardziok S.O."/>
            <person name="Deal K.R."/>
            <person name="Huo N."/>
            <person name="Zhu T."/>
            <person name="Wang L."/>
            <person name="Wang Y."/>
            <person name="McGuire P.E."/>
            <person name="Liu S."/>
            <person name="Long H."/>
            <person name="Ramasamy R.K."/>
            <person name="Rodriguez J.C."/>
            <person name="Van S.L."/>
            <person name="Yuan L."/>
            <person name="Wang Z."/>
            <person name="Xia Z."/>
            <person name="Xiao L."/>
            <person name="Anderson O.D."/>
            <person name="Ouyang S."/>
            <person name="Liang Y."/>
            <person name="Zimin A.V."/>
            <person name="Pertea G."/>
            <person name="Qi P."/>
            <person name="Bennetzen J.L."/>
            <person name="Dai X."/>
            <person name="Dawson M.W."/>
            <person name="Muller H.G."/>
            <person name="Kugler K."/>
            <person name="Rivarola-Duarte L."/>
            <person name="Spannagl M."/>
            <person name="Mayer K.F.X."/>
            <person name="Lu F.H."/>
            <person name="Bevan M.W."/>
            <person name="Leroy P."/>
            <person name="Li P."/>
            <person name="You F.M."/>
            <person name="Sun Q."/>
            <person name="Liu Z."/>
            <person name="Lyons E."/>
            <person name="Wicker T."/>
            <person name="Salzberg S.L."/>
            <person name="Devos K.M."/>
            <person name="Dvorak J."/>
        </authorList>
    </citation>
    <scope>NUCLEOTIDE SEQUENCE [LARGE SCALE GENOMIC DNA]</scope>
    <source>
        <strain evidence="1">cv. AL8/78</strain>
    </source>
</reference>
<evidence type="ECO:0000313" key="2">
    <source>
        <dbReference type="Proteomes" id="UP000015105"/>
    </source>
</evidence>
<dbReference type="AlphaFoldDB" id="A0A452ZZI8"/>
<name>A0A452ZZI8_AEGTS</name>
<reference evidence="2" key="1">
    <citation type="journal article" date="2014" name="Science">
        <title>Ancient hybridizations among the ancestral genomes of bread wheat.</title>
        <authorList>
            <consortium name="International Wheat Genome Sequencing Consortium,"/>
            <person name="Marcussen T."/>
            <person name="Sandve S.R."/>
            <person name="Heier L."/>
            <person name="Spannagl M."/>
            <person name="Pfeifer M."/>
            <person name="Jakobsen K.S."/>
            <person name="Wulff B.B."/>
            <person name="Steuernagel B."/>
            <person name="Mayer K.F."/>
            <person name="Olsen O.A."/>
        </authorList>
    </citation>
    <scope>NUCLEOTIDE SEQUENCE [LARGE SCALE GENOMIC DNA]</scope>
    <source>
        <strain evidence="2">cv. AL8/78</strain>
    </source>
</reference>
<dbReference type="Gramene" id="AET1Gv20983500.23">
    <property type="protein sequence ID" value="AET1Gv20983500.23"/>
    <property type="gene ID" value="AET1Gv20983500"/>
</dbReference>